<dbReference type="GO" id="GO:0031956">
    <property type="term" value="F:medium-chain fatty acid-CoA ligase activity"/>
    <property type="evidence" value="ECO:0007669"/>
    <property type="project" value="TreeGrafter"/>
</dbReference>
<sequence length="517" mass="55621">MEHDQVSSDDSRDPIAIHAATEPDRLACVDLATDARLTYGQFDAWIDRCAAWLEGRLVAPRGERVAVLARNGVDVLAIQFACGRIGAIFVPLNWRLPGPELAVLVEDAAPRLLIHEREFDAALPALDRFGLDRVVRDETFAAQLTAAPARPTRTEPVAPDDPAILLYTSGTTGKPKGVMISPRNAWTSAANYAAAAKVGPEVVFLCDTPLFHTVGLIAISRTTLQVGGVLLMSPIFDPALTVRRLADPALGITHYFCVPQMAQMLRETPHYADADLSRLTALCTGGAPIAPAVIHRWLDEGVMIIDGYGMSEAGTVLGMPVGDLSTPRAKAGSAGVPAPGVRVRLVDRDGRDVPEGEVGEIWLKGANITSGYWNQPMATANAFEDGWLKTGDAARRDADGFYFLVDRWKDMFISGGENVYPAEIEAAILEMDAVSEVAVIGVPDPRWGEAGVAYVTPKSGMDLTPEAVLAHCRTRIAGYKTPRQVVLTADGLPRTGSGKVRKDILRAWWRATTSPTS</sequence>
<dbReference type="InterPro" id="IPR020845">
    <property type="entry name" value="AMP-binding_CS"/>
</dbReference>
<dbReference type="Gene3D" id="3.40.50.12780">
    <property type="entry name" value="N-terminal domain of ligase-like"/>
    <property type="match status" value="1"/>
</dbReference>
<dbReference type="AlphaFoldDB" id="B0SXU2"/>
<proteinExistence type="inferred from homology"/>
<dbReference type="InterPro" id="IPR000873">
    <property type="entry name" value="AMP-dep_synth/lig_dom"/>
</dbReference>
<comment type="similarity">
    <text evidence="1">Belongs to the ATP-dependent AMP-binding enzyme family.</text>
</comment>
<gene>
    <name evidence="5" type="ordered locus">Caul_1135</name>
</gene>
<dbReference type="GO" id="GO:0006631">
    <property type="term" value="P:fatty acid metabolic process"/>
    <property type="evidence" value="ECO:0007669"/>
    <property type="project" value="TreeGrafter"/>
</dbReference>
<accession>B0SXU2</accession>
<dbReference type="Pfam" id="PF13193">
    <property type="entry name" value="AMP-binding_C"/>
    <property type="match status" value="1"/>
</dbReference>
<reference evidence="5" key="1">
    <citation type="submission" date="2008-01" db="EMBL/GenBank/DDBJ databases">
        <title>Complete sequence of chromosome of Caulobacter sp. K31.</title>
        <authorList>
            <consortium name="US DOE Joint Genome Institute"/>
            <person name="Copeland A."/>
            <person name="Lucas S."/>
            <person name="Lapidus A."/>
            <person name="Barry K."/>
            <person name="Glavina del Rio T."/>
            <person name="Dalin E."/>
            <person name="Tice H."/>
            <person name="Pitluck S."/>
            <person name="Bruce D."/>
            <person name="Goodwin L."/>
            <person name="Thompson L.S."/>
            <person name="Brettin T."/>
            <person name="Detter J.C."/>
            <person name="Han C."/>
            <person name="Schmutz J."/>
            <person name="Larimer F."/>
            <person name="Land M."/>
            <person name="Hauser L."/>
            <person name="Kyrpides N."/>
            <person name="Kim E."/>
            <person name="Stephens C."/>
            <person name="Richardson P."/>
        </authorList>
    </citation>
    <scope>NUCLEOTIDE SEQUENCE [LARGE SCALE GENOMIC DNA]</scope>
    <source>
        <strain evidence="5">K31</strain>
    </source>
</reference>
<keyword evidence="2 5" id="KW-0436">Ligase</keyword>
<dbReference type="eggNOG" id="COG0318">
    <property type="taxonomic scope" value="Bacteria"/>
</dbReference>
<dbReference type="PANTHER" id="PTHR43201">
    <property type="entry name" value="ACYL-COA SYNTHETASE"/>
    <property type="match status" value="1"/>
</dbReference>
<dbReference type="EMBL" id="CP000927">
    <property type="protein sequence ID" value="ABZ70265.1"/>
    <property type="molecule type" value="Genomic_DNA"/>
</dbReference>
<dbReference type="KEGG" id="cak:Caul_1135"/>
<dbReference type="Gene3D" id="3.30.300.30">
    <property type="match status" value="1"/>
</dbReference>
<evidence type="ECO:0000256" key="1">
    <source>
        <dbReference type="ARBA" id="ARBA00006432"/>
    </source>
</evidence>
<evidence type="ECO:0000256" key="2">
    <source>
        <dbReference type="ARBA" id="ARBA00022598"/>
    </source>
</evidence>
<feature type="domain" description="AMP-dependent synthetase/ligase" evidence="3">
    <location>
        <begin position="18"/>
        <end position="373"/>
    </location>
</feature>
<dbReference type="PRINTS" id="PR00154">
    <property type="entry name" value="AMPBINDING"/>
</dbReference>
<organism evidence="5">
    <name type="scientific">Caulobacter sp. (strain K31)</name>
    <dbReference type="NCBI Taxonomy" id="366602"/>
    <lineage>
        <taxon>Bacteria</taxon>
        <taxon>Pseudomonadati</taxon>
        <taxon>Pseudomonadota</taxon>
        <taxon>Alphaproteobacteria</taxon>
        <taxon>Caulobacterales</taxon>
        <taxon>Caulobacteraceae</taxon>
        <taxon>Caulobacter</taxon>
    </lineage>
</organism>
<evidence type="ECO:0000313" key="5">
    <source>
        <dbReference type="EMBL" id="ABZ70265.1"/>
    </source>
</evidence>
<dbReference type="SUPFAM" id="SSF56801">
    <property type="entry name" value="Acetyl-CoA synthetase-like"/>
    <property type="match status" value="1"/>
</dbReference>
<dbReference type="InterPro" id="IPR020459">
    <property type="entry name" value="AMP-binding"/>
</dbReference>
<evidence type="ECO:0000259" key="4">
    <source>
        <dbReference type="Pfam" id="PF13193"/>
    </source>
</evidence>
<name>B0SXU2_CAUSK</name>
<protein>
    <submittedName>
        <fullName evidence="5">AMP-dependent synthetase and ligase</fullName>
    </submittedName>
</protein>
<dbReference type="PROSITE" id="PS00455">
    <property type="entry name" value="AMP_BINDING"/>
    <property type="match status" value="1"/>
</dbReference>
<feature type="domain" description="AMP-binding enzyme C-terminal" evidence="4">
    <location>
        <begin position="423"/>
        <end position="499"/>
    </location>
</feature>
<dbReference type="HOGENOM" id="CLU_000022_59_0_5"/>
<dbReference type="Pfam" id="PF00501">
    <property type="entry name" value="AMP-binding"/>
    <property type="match status" value="1"/>
</dbReference>
<evidence type="ECO:0000259" key="3">
    <source>
        <dbReference type="Pfam" id="PF00501"/>
    </source>
</evidence>
<dbReference type="STRING" id="366602.Caul_1135"/>
<dbReference type="InterPro" id="IPR045851">
    <property type="entry name" value="AMP-bd_C_sf"/>
</dbReference>
<dbReference type="InterPro" id="IPR042099">
    <property type="entry name" value="ANL_N_sf"/>
</dbReference>
<dbReference type="PANTHER" id="PTHR43201:SF5">
    <property type="entry name" value="MEDIUM-CHAIN ACYL-COA LIGASE ACSF2, MITOCHONDRIAL"/>
    <property type="match status" value="1"/>
</dbReference>
<dbReference type="InterPro" id="IPR025110">
    <property type="entry name" value="AMP-bd_C"/>
</dbReference>